<dbReference type="Proteomes" id="UP000011555">
    <property type="component" value="Unassembled WGS sequence"/>
</dbReference>
<dbReference type="Gene3D" id="3.40.50.300">
    <property type="entry name" value="P-loop containing nucleotide triphosphate hydrolases"/>
    <property type="match status" value="1"/>
</dbReference>
<dbReference type="KEGG" id="hlc:CHINAEXTREME02255"/>
<name>M0LEP4_NATLA</name>
<keyword evidence="5" id="KW-1185">Reference proteome</keyword>
<dbReference type="AlphaFoldDB" id="M0LEP4"/>
<dbReference type="EMBL" id="CP019285">
    <property type="protein sequence ID" value="APW96665.1"/>
    <property type="molecule type" value="Genomic_DNA"/>
</dbReference>
<dbReference type="Pfam" id="PF07755">
    <property type="entry name" value="DUF1611"/>
    <property type="match status" value="1"/>
</dbReference>
<dbReference type="InterPro" id="IPR027417">
    <property type="entry name" value="P-loop_NTPase"/>
</dbReference>
<dbReference type="RefSeq" id="WP_007142131.1">
    <property type="nucleotide sequence ID" value="NZ_AOLZ01000042.1"/>
</dbReference>
<reference evidence="3" key="3">
    <citation type="submission" date="2017-01" db="EMBL/GenBank/DDBJ databases">
        <authorList>
            <person name="Mah S.A."/>
            <person name="Swanson W.J."/>
            <person name="Moy G.W."/>
            <person name="Vacquier V.D."/>
        </authorList>
    </citation>
    <scope>NUCLEOTIDE SEQUENCE</scope>
    <source>
        <strain evidence="3">AJ5</strain>
    </source>
</reference>
<reference evidence="3 6" key="1">
    <citation type="journal article" date="2011" name="J. Bacteriol.">
        <title>Genome sequence of Halobiforma lacisalsi AJ5, an extremely halophilic archaeon which harbors a bop gene.</title>
        <authorList>
            <person name="Jiang X."/>
            <person name="Wang S."/>
            <person name="Cheng H."/>
            <person name="Huo Y."/>
            <person name="Zhang X."/>
            <person name="Zhu X."/>
            <person name="Han X."/>
            <person name="Ni P."/>
            <person name="Wu M."/>
        </authorList>
    </citation>
    <scope>NUCLEOTIDE SEQUENCE [LARGE SCALE GENOMIC DNA]</scope>
    <source>
        <strain evidence="3 6">AJ5</strain>
    </source>
</reference>
<dbReference type="InterPro" id="IPR011669">
    <property type="entry name" value="DgcN-like"/>
</dbReference>
<protein>
    <recommendedName>
        <fullName evidence="7">DUF1611 domain-containing protein</fullName>
    </recommendedName>
</protein>
<dbReference type="PIRSF" id="PIRSF026760">
    <property type="entry name" value="UCP026760"/>
    <property type="match status" value="1"/>
</dbReference>
<evidence type="ECO:0000313" key="4">
    <source>
        <dbReference type="EMBL" id="EMA32052.1"/>
    </source>
</evidence>
<reference evidence="4 5" key="2">
    <citation type="journal article" date="2014" name="PLoS Genet.">
        <title>Phylogenetically driven sequencing of extremely halophilic archaea reveals strategies for static and dynamic osmo-response.</title>
        <authorList>
            <person name="Becker E.A."/>
            <person name="Seitzer P.M."/>
            <person name="Tritt A."/>
            <person name="Larsen D."/>
            <person name="Krusor M."/>
            <person name="Yao A.I."/>
            <person name="Wu D."/>
            <person name="Madern D."/>
            <person name="Eisen J.A."/>
            <person name="Darling A.E."/>
            <person name="Facciotti M.T."/>
        </authorList>
    </citation>
    <scope>NUCLEOTIDE SEQUENCE [LARGE SCALE GENOMIC DNA]</scope>
    <source>
        <strain evidence="4 5">AJ5</strain>
    </source>
</reference>
<evidence type="ECO:0000313" key="5">
    <source>
        <dbReference type="Proteomes" id="UP000011555"/>
    </source>
</evidence>
<dbReference type="STRING" id="358396.CHINAEXTREME_02255"/>
<feature type="domain" description="D-glutamate N-acetyltransferase-like N-terminal" evidence="2">
    <location>
        <begin position="51"/>
        <end position="147"/>
    </location>
</feature>
<gene>
    <name evidence="4" type="ORF">C445_12096</name>
    <name evidence="3" type="ORF">CHINAEXTREME_02255</name>
</gene>
<evidence type="ECO:0008006" key="7">
    <source>
        <dbReference type="Google" id="ProtNLM"/>
    </source>
</evidence>
<accession>M0LEP4</accession>
<dbReference type="Pfam" id="PF17396">
    <property type="entry name" value="DUF1611_N"/>
    <property type="match status" value="1"/>
</dbReference>
<dbReference type="GeneID" id="30919909"/>
<dbReference type="eggNOG" id="arCOG02828">
    <property type="taxonomic scope" value="Archaea"/>
</dbReference>
<organism evidence="4 5">
    <name type="scientific">Natronobacterium lacisalsi AJ5</name>
    <dbReference type="NCBI Taxonomy" id="358396"/>
    <lineage>
        <taxon>Archaea</taxon>
        <taxon>Methanobacteriati</taxon>
        <taxon>Methanobacteriota</taxon>
        <taxon>Stenosarchaea group</taxon>
        <taxon>Halobacteria</taxon>
        <taxon>Halobacteriales</taxon>
        <taxon>Natrialbaceae</taxon>
        <taxon>Natronobacterium</taxon>
    </lineage>
</organism>
<dbReference type="SUPFAM" id="SSF52540">
    <property type="entry name" value="P-loop containing nucleoside triphosphate hydrolases"/>
    <property type="match status" value="1"/>
</dbReference>
<dbReference type="Gene3D" id="3.40.50.720">
    <property type="entry name" value="NAD(P)-binding Rossmann-like Domain"/>
    <property type="match status" value="1"/>
</dbReference>
<evidence type="ECO:0000259" key="1">
    <source>
        <dbReference type="Pfam" id="PF07755"/>
    </source>
</evidence>
<dbReference type="Proteomes" id="UP000186547">
    <property type="component" value="Chromosome"/>
</dbReference>
<dbReference type="PATRIC" id="fig|358396.7.peg.2450"/>
<feature type="domain" description="D-glutamate N-acetyltransferase-like C-terminal" evidence="1">
    <location>
        <begin position="154"/>
        <end position="316"/>
    </location>
</feature>
<evidence type="ECO:0000259" key="2">
    <source>
        <dbReference type="Pfam" id="PF17396"/>
    </source>
</evidence>
<sequence length="348" mass="36595">MNLRSRFGEPDPTPAVVLAEGEFGEPGGKTAHGVVMHSELFEAAVVVDSGTAGTTADEVLENPSVDPIPVVASVADALERAPEAEALVIGVAPAGGDLPESWIDGIRAAMRAGCDVVSGLHVFLSEREEWAAFAAETGVDLYDVRKPPAEDDLRVADGSVDDVDADVVLTTGTDCAVGKRTTAFELYRAARRVGRDAAWVATGQTGIMVGAHRGVVIDRVPADFAAGVVEDLVTDVAADHEIVFVEGQASLAHRAYSGVTLSILHGCWPDAVVVADDPARSERTHYEQWPVAGLEREIDLIERLSDATVAAVSTWGDPDEASARDLPAANVYRDGGPERLLEAVTDAL</sequence>
<dbReference type="PANTHER" id="PTHR40690">
    <property type="entry name" value="GLL3100 PROTEIN"/>
    <property type="match status" value="1"/>
</dbReference>
<dbReference type="EMBL" id="AOLZ01000042">
    <property type="protein sequence ID" value="EMA32052.1"/>
    <property type="molecule type" value="Genomic_DNA"/>
</dbReference>
<dbReference type="PANTHER" id="PTHR40690:SF1">
    <property type="entry name" value="DUF1611 DOMAIN-CONTAINING PROTEIN"/>
    <property type="match status" value="1"/>
</dbReference>
<dbReference type="InterPro" id="IPR035402">
    <property type="entry name" value="DgcN-like_N"/>
</dbReference>
<evidence type="ECO:0000313" key="3">
    <source>
        <dbReference type="EMBL" id="APW96665.1"/>
    </source>
</evidence>
<dbReference type="InterPro" id="IPR035086">
    <property type="entry name" value="DgcN-like_C"/>
</dbReference>
<proteinExistence type="predicted"/>
<evidence type="ECO:0000313" key="6">
    <source>
        <dbReference type="Proteomes" id="UP000186547"/>
    </source>
</evidence>